<dbReference type="AlphaFoldDB" id="A0A8J2BI80"/>
<name>A0A8J2BI80_9BACT</name>
<dbReference type="EMBL" id="CAJNOB010000004">
    <property type="protein sequence ID" value="CAF0692563.1"/>
    <property type="molecule type" value="Genomic_DNA"/>
</dbReference>
<evidence type="ECO:0000313" key="1">
    <source>
        <dbReference type="EMBL" id="CAF0692563.1"/>
    </source>
</evidence>
<comment type="caution">
    <text evidence="1">The sequence shown here is derived from an EMBL/GenBank/DDBJ whole genome shotgun (WGS) entry which is preliminary data.</text>
</comment>
<reference evidence="1" key="1">
    <citation type="submission" date="2021-02" db="EMBL/GenBank/DDBJ databases">
        <authorList>
            <person name="Cremers G."/>
            <person name="Picone N."/>
        </authorList>
    </citation>
    <scope>NUCLEOTIDE SEQUENCE</scope>
    <source>
        <strain evidence="1">PQ17</strain>
    </source>
</reference>
<gene>
    <name evidence="1" type="ORF">MPNT_120059</name>
</gene>
<organism evidence="1 2">
    <name type="scientific">Candidatus Methylacidithermus pantelleriae</name>
    <dbReference type="NCBI Taxonomy" id="2744239"/>
    <lineage>
        <taxon>Bacteria</taxon>
        <taxon>Pseudomonadati</taxon>
        <taxon>Verrucomicrobiota</taxon>
        <taxon>Methylacidiphilae</taxon>
        <taxon>Methylacidiphilales</taxon>
        <taxon>Methylacidiphilaceae</taxon>
        <taxon>Candidatus Methylacidithermus</taxon>
    </lineage>
</organism>
<evidence type="ECO:0000313" key="2">
    <source>
        <dbReference type="Proteomes" id="UP000663859"/>
    </source>
</evidence>
<sequence>MGPFRHQVEVAELSRHEGEPKAKADWFVADFLWK</sequence>
<accession>A0A8J2BI80</accession>
<keyword evidence="2" id="KW-1185">Reference proteome</keyword>
<dbReference type="Proteomes" id="UP000663859">
    <property type="component" value="Unassembled WGS sequence"/>
</dbReference>
<protein>
    <submittedName>
        <fullName evidence="1">Uncharacterized protein</fullName>
    </submittedName>
</protein>
<proteinExistence type="predicted"/>